<organism evidence="2">
    <name type="scientific">uncultured marine group II/III euryarchaeote KM3_155_E06</name>
    <dbReference type="NCBI Taxonomy" id="1457897"/>
    <lineage>
        <taxon>Archaea</taxon>
        <taxon>Methanobacteriati</taxon>
        <taxon>Methanobacteriota</taxon>
        <taxon>environmental samples</taxon>
    </lineage>
</organism>
<name>A0A075GDR1_9EURY</name>
<proteinExistence type="predicted"/>
<sequence length="173" mass="19593">MSERLLKLETSITPATAVRALRELAISAGWKCHRISGSRLVDRWAIIMPIAQATRSLGLVIDDGPLAPLAVQAHSHVQGSAGSICIVEWLIPDSIDGEDWKLLFRHWMARLPRCPWRWTFRERSLIGFLLPVFRRSRRTFSDEGIATERGAWPPSDTPVWPPTDWNLSTDAEE</sequence>
<reference evidence="2" key="1">
    <citation type="journal article" date="2014" name="Genome Biol. Evol.">
        <title>Pangenome evidence for extensive interdomain horizontal transfer affecting lineage core and shell genes in uncultured planktonic thaumarchaeota and euryarchaeota.</title>
        <authorList>
            <person name="Deschamps P."/>
            <person name="Zivanovic Y."/>
            <person name="Moreira D."/>
            <person name="Rodriguez-Valera F."/>
            <person name="Lopez-Garcia P."/>
        </authorList>
    </citation>
    <scope>NUCLEOTIDE SEQUENCE</scope>
</reference>
<evidence type="ECO:0000256" key="1">
    <source>
        <dbReference type="SAM" id="MobiDB-lite"/>
    </source>
</evidence>
<protein>
    <submittedName>
        <fullName evidence="2">Uncharacterized protein</fullName>
    </submittedName>
</protein>
<evidence type="ECO:0000313" key="2">
    <source>
        <dbReference type="EMBL" id="AIF02206.1"/>
    </source>
</evidence>
<dbReference type="AlphaFoldDB" id="A0A075GDR1"/>
<feature type="region of interest" description="Disordered" evidence="1">
    <location>
        <begin position="146"/>
        <end position="173"/>
    </location>
</feature>
<accession>A0A075GDR1</accession>
<dbReference type="EMBL" id="KF900643">
    <property type="protein sequence ID" value="AIF02206.1"/>
    <property type="molecule type" value="Genomic_DNA"/>
</dbReference>